<geneLocation type="plasmid" evidence="1">
    <name>p12949-FIIY</name>
</geneLocation>
<dbReference type="EMBL" id="MH909344">
    <property type="protein sequence ID" value="QBQ67876.1"/>
    <property type="molecule type" value="Genomic_DNA"/>
</dbReference>
<evidence type="ECO:0000313" key="1">
    <source>
        <dbReference type="EMBL" id="QBQ67876.1"/>
    </source>
</evidence>
<protein>
    <submittedName>
        <fullName evidence="1">Uncharacterized protein</fullName>
    </submittedName>
</protein>
<dbReference type="AlphaFoldDB" id="A0A482M516"/>
<accession>A0A482M516</accession>
<keyword evidence="1" id="KW-0614">Plasmid</keyword>
<sequence>MLSWRRLHLFIKPITVVFSFYHRIREAKQIADYLPWRINIRNY</sequence>
<organism evidence="1">
    <name type="scientific">Enterobacter cloacae</name>
    <dbReference type="NCBI Taxonomy" id="550"/>
    <lineage>
        <taxon>Bacteria</taxon>
        <taxon>Pseudomonadati</taxon>
        <taxon>Pseudomonadota</taxon>
        <taxon>Gammaproteobacteria</taxon>
        <taxon>Enterobacterales</taxon>
        <taxon>Enterobacteriaceae</taxon>
        <taxon>Enterobacter</taxon>
        <taxon>Enterobacter cloacae complex</taxon>
    </lineage>
</organism>
<proteinExistence type="predicted"/>
<reference evidence="1" key="1">
    <citation type="submission" date="2018-09" db="EMBL/GenBank/DDBJ databases">
        <authorList>
            <person name="Zhou D."/>
        </authorList>
    </citation>
    <scope>NUCLEOTIDE SEQUENCE</scope>
    <source>
        <strain evidence="1">12949</strain>
        <plasmid evidence="1">p12949-FIIY</plasmid>
    </source>
</reference>
<name>A0A482M516_ENTCL</name>